<feature type="compositionally biased region" description="Basic and acidic residues" evidence="1">
    <location>
        <begin position="302"/>
        <end position="334"/>
    </location>
</feature>
<feature type="region of interest" description="Disordered" evidence="1">
    <location>
        <begin position="197"/>
        <end position="216"/>
    </location>
</feature>
<feature type="compositionally biased region" description="Polar residues" evidence="1">
    <location>
        <begin position="378"/>
        <end position="411"/>
    </location>
</feature>
<protein>
    <recommendedName>
        <fullName evidence="4">C2H2-type domain-containing protein</fullName>
    </recommendedName>
</protein>
<reference evidence="2 3" key="1">
    <citation type="submission" date="2017-04" db="EMBL/GenBank/DDBJ databases">
        <title>Draft genome sequence of Tuber borchii Vittad., a whitish edible truffle.</title>
        <authorList>
            <consortium name="DOE Joint Genome Institute"/>
            <person name="Murat C."/>
            <person name="Kuo A."/>
            <person name="Barry K.W."/>
            <person name="Clum A."/>
            <person name="Dockter R.B."/>
            <person name="Fauchery L."/>
            <person name="Iotti M."/>
            <person name="Kohler A."/>
            <person name="Labutti K."/>
            <person name="Lindquist E.A."/>
            <person name="Lipzen A."/>
            <person name="Ohm R.A."/>
            <person name="Wang M."/>
            <person name="Grigoriev I.V."/>
            <person name="Zambonelli A."/>
            <person name="Martin F.M."/>
        </authorList>
    </citation>
    <scope>NUCLEOTIDE SEQUENCE [LARGE SCALE GENOMIC DNA]</scope>
    <source>
        <strain evidence="2 3">Tbo3840</strain>
    </source>
</reference>
<evidence type="ECO:0000313" key="2">
    <source>
        <dbReference type="EMBL" id="PUU82231.1"/>
    </source>
</evidence>
<feature type="compositionally biased region" description="Basic and acidic residues" evidence="1">
    <location>
        <begin position="545"/>
        <end position="558"/>
    </location>
</feature>
<gene>
    <name evidence="2" type="ORF">B9Z19DRAFT_477723</name>
</gene>
<proteinExistence type="predicted"/>
<feature type="compositionally biased region" description="Polar residues" evidence="1">
    <location>
        <begin position="517"/>
        <end position="535"/>
    </location>
</feature>
<feature type="compositionally biased region" description="Basic and acidic residues" evidence="1">
    <location>
        <begin position="347"/>
        <end position="377"/>
    </location>
</feature>
<dbReference type="Proteomes" id="UP000244722">
    <property type="component" value="Unassembled WGS sequence"/>
</dbReference>
<evidence type="ECO:0000313" key="3">
    <source>
        <dbReference type="Proteomes" id="UP000244722"/>
    </source>
</evidence>
<dbReference type="AlphaFoldDB" id="A0A2T7A3B9"/>
<dbReference type="EMBL" id="NESQ01000032">
    <property type="protein sequence ID" value="PUU82231.1"/>
    <property type="molecule type" value="Genomic_DNA"/>
</dbReference>
<name>A0A2T7A3B9_TUBBO</name>
<evidence type="ECO:0000256" key="1">
    <source>
        <dbReference type="SAM" id="MobiDB-lite"/>
    </source>
</evidence>
<keyword evidence="3" id="KW-1185">Reference proteome</keyword>
<sequence>MQSPMALGPTRPSWLFGEHRLEALIEQNNPTIPLSALRASRNECQLVDSVLKQILLEQNIQTTPGEFEMYWAKTHLAMDIQSILKRWCSVGWDKTWESSALRNLCPKVSKQHGDLNMDDATATAAIAPTDAAVEQKARLPISEPSRPIFPEAYAARRQNSYSGWTPCNDPVVQSIEAGAAAAAAGVNSRVYPIPVQPVSKRPFEDSDDYQNRRVSKSKSVNFGDRTQFICPYHAQNVNDHPECANKSFPNPRKLKEHVWRWLKPFKCPTCGEGFGREKTRAIHCDQRKTKCKKMPSTYEGSAEQRRDQKIESAKSTKEMIEIFEEYEREKHNPRDSNSSPSSSNTHNQDKNNNDDDCTSDEHHQVGKYRDGQDDRSSSPESQNASNASVSDGDSDHGSNYTRPNHTASINSREQEQEEDEAGLGLNPHHGFDRLNSDNAQHSLSQDSFQYPLQQPSRGEDESRTLYPYHQHQHQISPILRSSSDMDYSTSSTSNAITNLLLNIPEIVVTEAEPQIKSPTVTRSSDPNPYAQQNIYYPNPTSPDSLYDHHRDGNFRGGEEEGSPDTEHVPYGINSRGIGQGYGATPLISAGYGSFGSMVFGMRF</sequence>
<organism evidence="2 3">
    <name type="scientific">Tuber borchii</name>
    <name type="common">White truffle</name>
    <dbReference type="NCBI Taxonomy" id="42251"/>
    <lineage>
        <taxon>Eukaryota</taxon>
        <taxon>Fungi</taxon>
        <taxon>Dikarya</taxon>
        <taxon>Ascomycota</taxon>
        <taxon>Pezizomycotina</taxon>
        <taxon>Pezizomycetes</taxon>
        <taxon>Pezizales</taxon>
        <taxon>Tuberaceae</taxon>
        <taxon>Tuber</taxon>
    </lineage>
</organism>
<accession>A0A2T7A3B9</accession>
<feature type="region of interest" description="Disordered" evidence="1">
    <location>
        <begin position="517"/>
        <end position="567"/>
    </location>
</feature>
<feature type="region of interest" description="Disordered" evidence="1">
    <location>
        <begin position="286"/>
        <end position="438"/>
    </location>
</feature>
<comment type="caution">
    <text evidence="2">The sequence shown here is derived from an EMBL/GenBank/DDBJ whole genome shotgun (WGS) entry which is preliminary data.</text>
</comment>
<dbReference type="OrthoDB" id="5328442at2759"/>
<evidence type="ECO:0008006" key="4">
    <source>
        <dbReference type="Google" id="ProtNLM"/>
    </source>
</evidence>